<evidence type="ECO:0000313" key="2">
    <source>
        <dbReference type="Proteomes" id="UP001412067"/>
    </source>
</evidence>
<sequence>MREAAAASPLPPTSAYGVTPSTFVHSVARIRVEIPRMVGGKPSRCHPHIILANLPGASSRTVIILAISSGASSTAGDLSSHLVGSELAELHLQLCIV</sequence>
<keyword evidence="2" id="KW-1185">Reference proteome</keyword>
<evidence type="ECO:0000313" key="1">
    <source>
        <dbReference type="EMBL" id="KAK8945312.1"/>
    </source>
</evidence>
<reference evidence="1 2" key="1">
    <citation type="journal article" date="2022" name="Nat. Plants">
        <title>Genomes of leafy and leafless Platanthera orchids illuminate the evolution of mycoheterotrophy.</title>
        <authorList>
            <person name="Li M.H."/>
            <person name="Liu K.W."/>
            <person name="Li Z."/>
            <person name="Lu H.C."/>
            <person name="Ye Q.L."/>
            <person name="Zhang D."/>
            <person name="Wang J.Y."/>
            <person name="Li Y.F."/>
            <person name="Zhong Z.M."/>
            <person name="Liu X."/>
            <person name="Yu X."/>
            <person name="Liu D.K."/>
            <person name="Tu X.D."/>
            <person name="Liu B."/>
            <person name="Hao Y."/>
            <person name="Liao X.Y."/>
            <person name="Jiang Y.T."/>
            <person name="Sun W.H."/>
            <person name="Chen J."/>
            <person name="Chen Y.Q."/>
            <person name="Ai Y."/>
            <person name="Zhai J.W."/>
            <person name="Wu S.S."/>
            <person name="Zhou Z."/>
            <person name="Hsiao Y.Y."/>
            <person name="Wu W.L."/>
            <person name="Chen Y.Y."/>
            <person name="Lin Y.F."/>
            <person name="Hsu J.L."/>
            <person name="Li C.Y."/>
            <person name="Wang Z.W."/>
            <person name="Zhao X."/>
            <person name="Zhong W.Y."/>
            <person name="Ma X.K."/>
            <person name="Ma L."/>
            <person name="Huang J."/>
            <person name="Chen G.Z."/>
            <person name="Huang M.Z."/>
            <person name="Huang L."/>
            <person name="Peng D.H."/>
            <person name="Luo Y.B."/>
            <person name="Zou S.Q."/>
            <person name="Chen S.P."/>
            <person name="Lan S."/>
            <person name="Tsai W.C."/>
            <person name="Van de Peer Y."/>
            <person name="Liu Z.J."/>
        </authorList>
    </citation>
    <scope>NUCLEOTIDE SEQUENCE [LARGE SCALE GENOMIC DNA]</scope>
    <source>
        <strain evidence="1">Lor288</strain>
    </source>
</reference>
<accession>A0ABR2LMJ9</accession>
<dbReference type="EMBL" id="JBBWWR010000017">
    <property type="protein sequence ID" value="KAK8945312.1"/>
    <property type="molecule type" value="Genomic_DNA"/>
</dbReference>
<name>A0ABR2LMJ9_9ASPA</name>
<organism evidence="1 2">
    <name type="scientific">Platanthera guangdongensis</name>
    <dbReference type="NCBI Taxonomy" id="2320717"/>
    <lineage>
        <taxon>Eukaryota</taxon>
        <taxon>Viridiplantae</taxon>
        <taxon>Streptophyta</taxon>
        <taxon>Embryophyta</taxon>
        <taxon>Tracheophyta</taxon>
        <taxon>Spermatophyta</taxon>
        <taxon>Magnoliopsida</taxon>
        <taxon>Liliopsida</taxon>
        <taxon>Asparagales</taxon>
        <taxon>Orchidaceae</taxon>
        <taxon>Orchidoideae</taxon>
        <taxon>Orchideae</taxon>
        <taxon>Orchidinae</taxon>
        <taxon>Platanthera</taxon>
    </lineage>
</organism>
<proteinExistence type="predicted"/>
<gene>
    <name evidence="1" type="ORF">KSP40_PGU010135</name>
</gene>
<comment type="caution">
    <text evidence="1">The sequence shown here is derived from an EMBL/GenBank/DDBJ whole genome shotgun (WGS) entry which is preliminary data.</text>
</comment>
<protein>
    <submittedName>
        <fullName evidence="1">Uncharacterized protein</fullName>
    </submittedName>
</protein>
<dbReference type="Proteomes" id="UP001412067">
    <property type="component" value="Unassembled WGS sequence"/>
</dbReference>